<dbReference type="PRINTS" id="PR00092">
    <property type="entry name" value="TYROSINASE"/>
</dbReference>
<feature type="domain" description="Tyrosinase copper-binding" evidence="4">
    <location>
        <begin position="306"/>
        <end position="317"/>
    </location>
</feature>
<evidence type="ECO:0000256" key="3">
    <source>
        <dbReference type="SAM" id="SignalP"/>
    </source>
</evidence>
<dbReference type="PANTHER" id="PTHR11474:SF125">
    <property type="entry name" value="N-ACETYL-6-HYDROXYTRYPTOPHAN OXIDASE IVOB-RELATED"/>
    <property type="match status" value="1"/>
</dbReference>
<dbReference type="InterPro" id="IPR002227">
    <property type="entry name" value="Tyrosinase_Cu-bd"/>
</dbReference>
<feature type="chain" id="PRO_5007828574" evidence="3">
    <location>
        <begin position="20"/>
        <end position="383"/>
    </location>
</feature>
<dbReference type="GO" id="GO:0046872">
    <property type="term" value="F:metal ion binding"/>
    <property type="evidence" value="ECO:0007669"/>
    <property type="project" value="UniProtKB-KW"/>
</dbReference>
<protein>
    <submittedName>
        <fullName evidence="5">FAD binding domain-containing protein</fullName>
    </submittedName>
</protein>
<evidence type="ECO:0000313" key="6">
    <source>
        <dbReference type="Proteomes" id="UP000076552"/>
    </source>
</evidence>
<name>A0A161VHR9_9PEZI</name>
<dbReference type="SUPFAM" id="SSF48056">
    <property type="entry name" value="Di-copper centre-containing domain"/>
    <property type="match status" value="1"/>
</dbReference>
<reference evidence="5 6" key="1">
    <citation type="submission" date="2015-06" db="EMBL/GenBank/DDBJ databases">
        <title>Survival trade-offs in plant roots during colonization by closely related pathogenic and mutualistic fungi.</title>
        <authorList>
            <person name="Hacquard S."/>
            <person name="Kracher B."/>
            <person name="Hiruma K."/>
            <person name="Weinman A."/>
            <person name="Muench P."/>
            <person name="Garrido Oter R."/>
            <person name="Ver Loren van Themaat E."/>
            <person name="Dallerey J.-F."/>
            <person name="Damm U."/>
            <person name="Henrissat B."/>
            <person name="Lespinet O."/>
            <person name="Thon M."/>
            <person name="Kemen E."/>
            <person name="McHardy A.C."/>
            <person name="Schulze-Lefert P."/>
            <person name="O'Connell R.J."/>
        </authorList>
    </citation>
    <scope>NUCLEOTIDE SEQUENCE [LARGE SCALE GENOMIC DNA]</scope>
    <source>
        <strain evidence="5 6">0861</strain>
    </source>
</reference>
<dbReference type="EMBL" id="LFIV01000087">
    <property type="protein sequence ID" value="KZL70564.1"/>
    <property type="molecule type" value="Genomic_DNA"/>
</dbReference>
<dbReference type="Proteomes" id="UP000076552">
    <property type="component" value="Unassembled WGS sequence"/>
</dbReference>
<keyword evidence="6" id="KW-1185">Reference proteome</keyword>
<sequence length="383" mass="41762">MLLQNVLLSVIVTTSCISAIPLEPRDQVNTLKHNALAALKKANYSGQCNPSNAVVRKDWAAFTNAEKKDYINAVLCLQKKPARTPTSLIPGVRTRYDDFVGTHINQTNSIHNTASPSHLPAPANFLTWHRYFLHTYETILRNECGYLGRQPYWNWATHADNQTESPVFDGSDTSLSGDGAYVGHNGSLVAGFIWLPSGNGGGCVKSGPFKDMVVNLGPVSPGMDGMVAGPDNGLGHNPRCLVRDMTPKASESLHESSIVLLLNQPTIKDFQAELQGRIGEGYLGTHAGGHYVMNGDSSDFYSSPNDPAFYFHHAMIDQLYYIWQALHPAEARTISGTITLNNNPPSRNGTLDDMMDVGYVTGGALSIRDALSTLDGPFCYIYQ</sequence>
<dbReference type="GO" id="GO:0016491">
    <property type="term" value="F:oxidoreductase activity"/>
    <property type="evidence" value="ECO:0007669"/>
    <property type="project" value="UniProtKB-KW"/>
</dbReference>
<dbReference type="PANTHER" id="PTHR11474">
    <property type="entry name" value="TYROSINASE FAMILY MEMBER"/>
    <property type="match status" value="1"/>
</dbReference>
<dbReference type="InterPro" id="IPR008922">
    <property type="entry name" value="Di-copper_centre_dom_sf"/>
</dbReference>
<dbReference type="STRING" id="708197.A0A161VHR9"/>
<organism evidence="5 6">
    <name type="scientific">Colletotrichum tofieldiae</name>
    <dbReference type="NCBI Taxonomy" id="708197"/>
    <lineage>
        <taxon>Eukaryota</taxon>
        <taxon>Fungi</taxon>
        <taxon>Dikarya</taxon>
        <taxon>Ascomycota</taxon>
        <taxon>Pezizomycotina</taxon>
        <taxon>Sordariomycetes</taxon>
        <taxon>Hypocreomycetidae</taxon>
        <taxon>Glomerellales</taxon>
        <taxon>Glomerellaceae</taxon>
        <taxon>Colletotrichum</taxon>
        <taxon>Colletotrichum spaethianum species complex</taxon>
    </lineage>
</organism>
<evidence type="ECO:0000256" key="2">
    <source>
        <dbReference type="ARBA" id="ARBA00023002"/>
    </source>
</evidence>
<dbReference type="PROSITE" id="PS00498">
    <property type="entry name" value="TYROSINASE_2"/>
    <property type="match status" value="1"/>
</dbReference>
<evidence type="ECO:0000313" key="5">
    <source>
        <dbReference type="EMBL" id="KZL70564.1"/>
    </source>
</evidence>
<comment type="caution">
    <text evidence="5">The sequence shown here is derived from an EMBL/GenBank/DDBJ whole genome shotgun (WGS) entry which is preliminary data.</text>
</comment>
<keyword evidence="3" id="KW-0732">Signal</keyword>
<proteinExistence type="predicted"/>
<dbReference type="AlphaFoldDB" id="A0A161VHR9"/>
<evidence type="ECO:0000256" key="1">
    <source>
        <dbReference type="ARBA" id="ARBA00022723"/>
    </source>
</evidence>
<keyword evidence="2" id="KW-0560">Oxidoreductase</keyword>
<dbReference type="Gene3D" id="1.10.1280.10">
    <property type="entry name" value="Di-copper center containing domain from catechol oxidase"/>
    <property type="match status" value="1"/>
</dbReference>
<gene>
    <name evidence="5" type="ORF">CT0861_09885</name>
</gene>
<feature type="signal peptide" evidence="3">
    <location>
        <begin position="1"/>
        <end position="19"/>
    </location>
</feature>
<dbReference type="Pfam" id="PF00264">
    <property type="entry name" value="Tyrosinase"/>
    <property type="match status" value="1"/>
</dbReference>
<accession>A0A161VHR9</accession>
<keyword evidence="1" id="KW-0479">Metal-binding</keyword>
<dbReference type="OrthoDB" id="6132182at2759"/>
<evidence type="ECO:0000259" key="4">
    <source>
        <dbReference type="PROSITE" id="PS00498"/>
    </source>
</evidence>
<dbReference type="InterPro" id="IPR050316">
    <property type="entry name" value="Tyrosinase/Hemocyanin"/>
</dbReference>